<protein>
    <recommendedName>
        <fullName evidence="6">TolB protein</fullName>
    </recommendedName>
</protein>
<name>I1DVU1_9GAMM</name>
<dbReference type="Gene3D" id="2.120.10.30">
    <property type="entry name" value="TolB, C-terminal domain"/>
    <property type="match status" value="2"/>
</dbReference>
<sequence>MNLQRYVVTGLALVLASFGLCATPQQQGLAFVSIRDGHAHIYLRQGSSEQALTSGSSVNTQPAWSADGSELAFSSVRDGQSAIYLMQADGSQLRRLTPSPLWQTAPAWSPDGTAIAYLARDNSKTGVELHLVQLATGETKVLVADGLEKGPDAPVWSADGKQLVFLGANADGKADVWLVQRDGSGLKNISEQTSKRNKAHPAISPDGRYVAYVADMRGHLALFRTDLQTGESVNLTADKPAAYETPRWSADGRQLLFASSRDDPGLTRMDIFVMNADGSAVTNLSQHPHEDYNPHWSADGKQVLFTSLRTGTAQIYRYDMAKQRAERLSVNQSHDMDQVPRPANGQHAASATKGDLSYEK</sequence>
<evidence type="ECO:0000256" key="3">
    <source>
        <dbReference type="SAM" id="SignalP"/>
    </source>
</evidence>
<reference evidence="4 5" key="1">
    <citation type="journal article" date="2012" name="J. Bacteriol.">
        <title>Genome Sequence of the Protease-Producing Bacterium Rheinheimera nanhaiensis E407-8T, Isolated from Deep-Sea Sediment of the South China Sea.</title>
        <authorList>
            <person name="Zhang X.-Y."/>
            <person name="Zhang Y.-J."/>
            <person name="Qin Q.-L."/>
            <person name="Xie B.-B."/>
            <person name="Chen X.-L."/>
            <person name="Zhou B.-C."/>
            <person name="Zhang Y.-Z."/>
        </authorList>
    </citation>
    <scope>NUCLEOTIDE SEQUENCE [LARGE SCALE GENOMIC DNA]</scope>
    <source>
        <strain evidence="4 5">E407-8</strain>
    </source>
</reference>
<dbReference type="InterPro" id="IPR011659">
    <property type="entry name" value="WD40"/>
</dbReference>
<proteinExistence type="inferred from homology"/>
<feature type="chain" id="PRO_5003639505" description="TolB protein" evidence="3">
    <location>
        <begin position="23"/>
        <end position="360"/>
    </location>
</feature>
<evidence type="ECO:0000256" key="1">
    <source>
        <dbReference type="ARBA" id="ARBA00009820"/>
    </source>
</evidence>
<dbReference type="PANTHER" id="PTHR36842:SF1">
    <property type="entry name" value="PROTEIN TOLB"/>
    <property type="match status" value="1"/>
</dbReference>
<dbReference type="SUPFAM" id="SSF82171">
    <property type="entry name" value="DPP6 N-terminal domain-like"/>
    <property type="match status" value="1"/>
</dbReference>
<keyword evidence="5" id="KW-1185">Reference proteome</keyword>
<comment type="similarity">
    <text evidence="1">Belongs to the TolB family.</text>
</comment>
<organism evidence="4 5">
    <name type="scientific">Rheinheimera nanhaiensis E407-8</name>
    <dbReference type="NCBI Taxonomy" id="562729"/>
    <lineage>
        <taxon>Bacteria</taxon>
        <taxon>Pseudomonadati</taxon>
        <taxon>Pseudomonadota</taxon>
        <taxon>Gammaproteobacteria</taxon>
        <taxon>Chromatiales</taxon>
        <taxon>Chromatiaceae</taxon>
        <taxon>Rheinheimera</taxon>
    </lineage>
</organism>
<feature type="region of interest" description="Disordered" evidence="2">
    <location>
        <begin position="332"/>
        <end position="360"/>
    </location>
</feature>
<dbReference type="Proteomes" id="UP000004374">
    <property type="component" value="Unassembled WGS sequence"/>
</dbReference>
<evidence type="ECO:0008006" key="6">
    <source>
        <dbReference type="Google" id="ProtNLM"/>
    </source>
</evidence>
<comment type="caution">
    <text evidence="4">The sequence shown here is derived from an EMBL/GenBank/DDBJ whole genome shotgun (WGS) entry which is preliminary data.</text>
</comment>
<feature type="signal peptide" evidence="3">
    <location>
        <begin position="1"/>
        <end position="22"/>
    </location>
</feature>
<dbReference type="OrthoDB" id="9812921at2"/>
<gene>
    <name evidence="4" type="ORF">RNAN_1140</name>
</gene>
<dbReference type="AlphaFoldDB" id="I1DVU1"/>
<evidence type="ECO:0000313" key="4">
    <source>
        <dbReference type="EMBL" id="GAB58169.1"/>
    </source>
</evidence>
<keyword evidence="3" id="KW-0732">Signal</keyword>
<evidence type="ECO:0000313" key="5">
    <source>
        <dbReference type="Proteomes" id="UP000004374"/>
    </source>
</evidence>
<dbReference type="PANTHER" id="PTHR36842">
    <property type="entry name" value="PROTEIN TOLB HOMOLOG"/>
    <property type="match status" value="1"/>
</dbReference>
<accession>I1DVU1</accession>
<dbReference type="RefSeq" id="WP_008219612.1">
    <property type="nucleotide sequence ID" value="NZ_BAFK01000005.1"/>
</dbReference>
<dbReference type="STRING" id="562729.RNAN_1140"/>
<dbReference type="EMBL" id="BAFK01000005">
    <property type="protein sequence ID" value="GAB58169.1"/>
    <property type="molecule type" value="Genomic_DNA"/>
</dbReference>
<dbReference type="Pfam" id="PF07676">
    <property type="entry name" value="PD40"/>
    <property type="match status" value="6"/>
</dbReference>
<dbReference type="InterPro" id="IPR011042">
    <property type="entry name" value="6-blade_b-propeller_TolB-like"/>
</dbReference>
<evidence type="ECO:0000256" key="2">
    <source>
        <dbReference type="SAM" id="MobiDB-lite"/>
    </source>
</evidence>